<dbReference type="Proteomes" id="UP000789342">
    <property type="component" value="Unassembled WGS sequence"/>
</dbReference>
<proteinExistence type="predicted"/>
<protein>
    <submittedName>
        <fullName evidence="1">9961_t:CDS:1</fullName>
    </submittedName>
</protein>
<dbReference type="EMBL" id="CAJVPV010000504">
    <property type="protein sequence ID" value="CAG8460089.1"/>
    <property type="molecule type" value="Genomic_DNA"/>
</dbReference>
<name>A0A9N8VRW0_9GLOM</name>
<evidence type="ECO:0000313" key="1">
    <source>
        <dbReference type="EMBL" id="CAG8460089.1"/>
    </source>
</evidence>
<accession>A0A9N8VRW0</accession>
<comment type="caution">
    <text evidence="1">The sequence shown here is derived from an EMBL/GenBank/DDBJ whole genome shotgun (WGS) entry which is preliminary data.</text>
</comment>
<organism evidence="1 2">
    <name type="scientific">Acaulospora morrowiae</name>
    <dbReference type="NCBI Taxonomy" id="94023"/>
    <lineage>
        <taxon>Eukaryota</taxon>
        <taxon>Fungi</taxon>
        <taxon>Fungi incertae sedis</taxon>
        <taxon>Mucoromycota</taxon>
        <taxon>Glomeromycotina</taxon>
        <taxon>Glomeromycetes</taxon>
        <taxon>Diversisporales</taxon>
        <taxon>Acaulosporaceae</taxon>
        <taxon>Acaulospora</taxon>
    </lineage>
</organism>
<gene>
    <name evidence="1" type="ORF">AMORRO_LOCUS1353</name>
</gene>
<evidence type="ECO:0000313" key="2">
    <source>
        <dbReference type="Proteomes" id="UP000789342"/>
    </source>
</evidence>
<feature type="non-terminal residue" evidence="1">
    <location>
        <position position="60"/>
    </location>
</feature>
<keyword evidence="2" id="KW-1185">Reference proteome</keyword>
<dbReference type="AlphaFoldDB" id="A0A9N8VRW0"/>
<reference evidence="1" key="1">
    <citation type="submission" date="2021-06" db="EMBL/GenBank/DDBJ databases">
        <authorList>
            <person name="Kallberg Y."/>
            <person name="Tangrot J."/>
            <person name="Rosling A."/>
        </authorList>
    </citation>
    <scope>NUCLEOTIDE SEQUENCE</scope>
    <source>
        <strain evidence="1">CL551</strain>
    </source>
</reference>
<sequence length="60" mass="6755">MVENALTEKSIKSTEPYRNGTLAKLIEEKSTKRKQTAILAYIDDSNAEMKTLDHKNSGIE</sequence>